<dbReference type="Proteomes" id="UP000663848">
    <property type="component" value="Unassembled WGS sequence"/>
</dbReference>
<gene>
    <name evidence="2" type="ORF">QYT958_LOCUS22003</name>
</gene>
<reference evidence="2" key="1">
    <citation type="submission" date="2021-02" db="EMBL/GenBank/DDBJ databases">
        <authorList>
            <person name="Nowell W R."/>
        </authorList>
    </citation>
    <scope>NUCLEOTIDE SEQUENCE</scope>
</reference>
<protein>
    <recommendedName>
        <fullName evidence="4">Protein aurora borealis</fullName>
    </recommendedName>
</protein>
<evidence type="ECO:0008006" key="4">
    <source>
        <dbReference type="Google" id="ProtNLM"/>
    </source>
</evidence>
<dbReference type="AlphaFoldDB" id="A0A821MHC6"/>
<feature type="region of interest" description="Disordered" evidence="1">
    <location>
        <begin position="290"/>
        <end position="341"/>
    </location>
</feature>
<evidence type="ECO:0000313" key="2">
    <source>
        <dbReference type="EMBL" id="CAF4768037.1"/>
    </source>
</evidence>
<comment type="caution">
    <text evidence="2">The sequence shown here is derived from an EMBL/GenBank/DDBJ whole genome shotgun (WGS) entry which is preliminary data.</text>
</comment>
<name>A0A821MHC6_9BILA</name>
<accession>A0A821MHC6</accession>
<organism evidence="2 3">
    <name type="scientific">Rotaria socialis</name>
    <dbReference type="NCBI Taxonomy" id="392032"/>
    <lineage>
        <taxon>Eukaryota</taxon>
        <taxon>Metazoa</taxon>
        <taxon>Spiralia</taxon>
        <taxon>Gnathifera</taxon>
        <taxon>Rotifera</taxon>
        <taxon>Eurotatoria</taxon>
        <taxon>Bdelloidea</taxon>
        <taxon>Philodinida</taxon>
        <taxon>Philodinidae</taxon>
        <taxon>Rotaria</taxon>
    </lineage>
</organism>
<evidence type="ECO:0000256" key="1">
    <source>
        <dbReference type="SAM" id="MobiDB-lite"/>
    </source>
</evidence>
<sequence length="366" mass="41678">MENINKDENPNILLVLNQDQLAKLDDFVIILMIGMMSSPARPMDLDDDDYFPAANFQYRSLSDGHQTPVTKTNFSQDCHFYQTPPLFRIVHNPFDPPTSAHLKQRLASPSIFRALSQNDDNDKTRTSASVFDWSVEQLAELHPKRFSDENLIQIDAALFDENLMQRYQRAAYEFCSSKLHLPTPAAPNNQQEKALSIDEYGYYCANQPMTSPFPHFDVKTTTSIFQRDYLVQNRPPVDFDSCVMEQCDEIQNTSLDTSFNITNQTSRLSNGGAQNNVSLLKRRLFEDEEEDDVSFLPDDNDQYENGSGDVTSTQRPDLPPPQCDSETEDDHRISSSSNRLQKQLSISPILTSSFLFDADCSPIKKD</sequence>
<proteinExistence type="predicted"/>
<dbReference type="InterPro" id="IPR023252">
    <property type="entry name" value="Aurora_borealis_protein"/>
</dbReference>
<feature type="compositionally biased region" description="Polar residues" evidence="1">
    <location>
        <begin position="303"/>
        <end position="315"/>
    </location>
</feature>
<evidence type="ECO:0000313" key="3">
    <source>
        <dbReference type="Proteomes" id="UP000663848"/>
    </source>
</evidence>
<dbReference type="EMBL" id="CAJOBR010004121">
    <property type="protein sequence ID" value="CAF4768037.1"/>
    <property type="molecule type" value="Genomic_DNA"/>
</dbReference>
<dbReference type="Pfam" id="PF15280">
    <property type="entry name" value="BORA_N"/>
    <property type="match status" value="1"/>
</dbReference>
<feature type="compositionally biased region" description="Acidic residues" evidence="1">
    <location>
        <begin position="290"/>
        <end position="302"/>
    </location>
</feature>